<keyword evidence="3" id="KW-1185">Reference proteome</keyword>
<accession>I8UAJ9</accession>
<dbReference type="eggNOG" id="ENOG50339ZY">
    <property type="taxonomic scope" value="Bacteria"/>
</dbReference>
<dbReference type="Proteomes" id="UP000004080">
    <property type="component" value="Unassembled WGS sequence"/>
</dbReference>
<organism evidence="2 3">
    <name type="scientific">Fictibacillus macauensis ZFHKF-1</name>
    <dbReference type="NCBI Taxonomy" id="1196324"/>
    <lineage>
        <taxon>Bacteria</taxon>
        <taxon>Bacillati</taxon>
        <taxon>Bacillota</taxon>
        <taxon>Bacilli</taxon>
        <taxon>Bacillales</taxon>
        <taxon>Fictibacillaceae</taxon>
        <taxon>Fictibacillus</taxon>
    </lineage>
</organism>
<sequence>MQFILHVKIFAVFKLIMASSSIVVVKPFFYVKSLTPGVNSVKRVDRAQEGPIRAQSRAVRAQEPSIRAQEPPIRAQTGAVRAQEPLIRAQSIQIALNNVCQR</sequence>
<name>I8UAJ9_9BACL</name>
<evidence type="ECO:0000256" key="1">
    <source>
        <dbReference type="SAM" id="MobiDB-lite"/>
    </source>
</evidence>
<comment type="caution">
    <text evidence="2">The sequence shown here is derived from an EMBL/GenBank/DDBJ whole genome shotgun (WGS) entry which is preliminary data.</text>
</comment>
<evidence type="ECO:0000313" key="3">
    <source>
        <dbReference type="Proteomes" id="UP000004080"/>
    </source>
</evidence>
<feature type="region of interest" description="Disordered" evidence="1">
    <location>
        <begin position="49"/>
        <end position="77"/>
    </location>
</feature>
<evidence type="ECO:0000313" key="2">
    <source>
        <dbReference type="EMBL" id="EIT83838.1"/>
    </source>
</evidence>
<protein>
    <submittedName>
        <fullName evidence="2">Uncharacterized protein</fullName>
    </submittedName>
</protein>
<reference evidence="2 3" key="1">
    <citation type="journal article" date="2012" name="J. Bacteriol.">
        <title>Genome of Bacillus macauensis ZFHKF-1, a Long-Chain-Forming Bacterium.</title>
        <authorList>
            <person name="Cai L."/>
            <person name="Zhang T."/>
        </authorList>
    </citation>
    <scope>NUCLEOTIDE SEQUENCE [LARGE SCALE GENOMIC DNA]</scope>
    <source>
        <strain evidence="2 3">ZFHKF-1</strain>
    </source>
</reference>
<dbReference type="STRING" id="1196324.A374_18459"/>
<proteinExistence type="predicted"/>
<gene>
    <name evidence="2" type="ORF">A374_18459</name>
</gene>
<dbReference type="AlphaFoldDB" id="I8UAJ9"/>
<dbReference type="EMBL" id="AKKV01000043">
    <property type="protein sequence ID" value="EIT83838.1"/>
    <property type="molecule type" value="Genomic_DNA"/>
</dbReference>